<organism evidence="2">
    <name type="scientific">Trepomonas sp. PC1</name>
    <dbReference type="NCBI Taxonomy" id="1076344"/>
    <lineage>
        <taxon>Eukaryota</taxon>
        <taxon>Metamonada</taxon>
        <taxon>Diplomonadida</taxon>
        <taxon>Hexamitidae</taxon>
        <taxon>Hexamitinae</taxon>
        <taxon>Trepomonas</taxon>
    </lineage>
</organism>
<dbReference type="GO" id="GO:0004386">
    <property type="term" value="F:helicase activity"/>
    <property type="evidence" value="ECO:0007669"/>
    <property type="project" value="UniProtKB-KW"/>
</dbReference>
<dbReference type="InterPro" id="IPR014001">
    <property type="entry name" value="Helicase_ATP-bd"/>
</dbReference>
<proteinExistence type="predicted"/>
<sequence length="81" mass="9082">KPKVHILLFQSVHNLLFLQSKVTILIVDEVHHVMAPTFRAIMNSFSNLKLKLGLTATLTHQNDVNGTEIAAMFKNNVVCNL</sequence>
<protein>
    <submittedName>
        <fullName evidence="2">Helicase-related protein</fullName>
    </submittedName>
</protein>
<dbReference type="Pfam" id="PF04851">
    <property type="entry name" value="ResIII"/>
    <property type="match status" value="1"/>
</dbReference>
<gene>
    <name evidence="2" type="ORF">TPC1_10156</name>
</gene>
<dbReference type="AlphaFoldDB" id="A0A146KN56"/>
<keyword evidence="2" id="KW-0378">Hydrolase</keyword>
<dbReference type="GO" id="GO:0016787">
    <property type="term" value="F:hydrolase activity"/>
    <property type="evidence" value="ECO:0007669"/>
    <property type="project" value="InterPro"/>
</dbReference>
<feature type="non-terminal residue" evidence="2">
    <location>
        <position position="81"/>
    </location>
</feature>
<dbReference type="GO" id="GO:0003677">
    <property type="term" value="F:DNA binding"/>
    <property type="evidence" value="ECO:0007669"/>
    <property type="project" value="InterPro"/>
</dbReference>
<dbReference type="SUPFAM" id="SSF52540">
    <property type="entry name" value="P-loop containing nucleoside triphosphate hydrolases"/>
    <property type="match status" value="1"/>
</dbReference>
<dbReference type="PROSITE" id="PS51192">
    <property type="entry name" value="HELICASE_ATP_BIND_1"/>
    <property type="match status" value="1"/>
</dbReference>
<dbReference type="Gene3D" id="3.40.50.300">
    <property type="entry name" value="P-loop containing nucleotide triphosphate hydrolases"/>
    <property type="match status" value="1"/>
</dbReference>
<keyword evidence="2" id="KW-0547">Nucleotide-binding</keyword>
<dbReference type="InterPro" id="IPR027417">
    <property type="entry name" value="P-loop_NTPase"/>
</dbReference>
<keyword evidence="2" id="KW-0347">Helicase</keyword>
<dbReference type="EMBL" id="GDID01000117">
    <property type="protein sequence ID" value="JAP96489.1"/>
    <property type="molecule type" value="Transcribed_RNA"/>
</dbReference>
<dbReference type="InterPro" id="IPR006935">
    <property type="entry name" value="Helicase/UvrB_N"/>
</dbReference>
<accession>A0A146KN56</accession>
<evidence type="ECO:0000313" key="2">
    <source>
        <dbReference type="EMBL" id="JAP96489.1"/>
    </source>
</evidence>
<reference evidence="2" key="1">
    <citation type="submission" date="2015-07" db="EMBL/GenBank/DDBJ databases">
        <title>Adaptation to a free-living lifestyle via gene acquisitions in the diplomonad Trepomonas sp. PC1.</title>
        <authorList>
            <person name="Xu F."/>
            <person name="Jerlstrom-Hultqvist J."/>
            <person name="Kolisko M."/>
            <person name="Simpson A.G.B."/>
            <person name="Roger A.J."/>
            <person name="Svard S.G."/>
            <person name="Andersson J.O."/>
        </authorList>
    </citation>
    <scope>NUCLEOTIDE SEQUENCE</scope>
    <source>
        <strain evidence="2">PC1</strain>
    </source>
</reference>
<evidence type="ECO:0000259" key="1">
    <source>
        <dbReference type="PROSITE" id="PS51192"/>
    </source>
</evidence>
<keyword evidence="2" id="KW-0067">ATP-binding</keyword>
<feature type="non-terminal residue" evidence="2">
    <location>
        <position position="1"/>
    </location>
</feature>
<name>A0A146KN56_9EUKA</name>
<feature type="domain" description="Helicase ATP-binding" evidence="1">
    <location>
        <begin position="1"/>
        <end position="76"/>
    </location>
</feature>
<dbReference type="GO" id="GO:0005524">
    <property type="term" value="F:ATP binding"/>
    <property type="evidence" value="ECO:0007669"/>
    <property type="project" value="InterPro"/>
</dbReference>